<feature type="domain" description="MIF4G-like type 1" evidence="2">
    <location>
        <begin position="324"/>
        <end position="513"/>
    </location>
</feature>
<dbReference type="SUPFAM" id="SSF48371">
    <property type="entry name" value="ARM repeat"/>
    <property type="match status" value="3"/>
</dbReference>
<evidence type="ECO:0000259" key="2">
    <source>
        <dbReference type="Pfam" id="PF09088"/>
    </source>
</evidence>
<protein>
    <submittedName>
        <fullName evidence="4">Cap binding protein</fullName>
    </submittedName>
</protein>
<dbReference type="Pfam" id="PF09090">
    <property type="entry name" value="MIF4G_like_2"/>
    <property type="match status" value="1"/>
</dbReference>
<gene>
    <name evidence="4" type="ORF">EJ06DRAFT_541152</name>
</gene>
<dbReference type="EMBL" id="ML996688">
    <property type="protein sequence ID" value="KAF2404686.1"/>
    <property type="molecule type" value="Genomic_DNA"/>
</dbReference>
<sequence length="805" mass="90048">MENGANGDRKRHNGNNGNYNNNSRKRRYRDDDEVERTPQRRRYEEPIASQLRRQLLVIAEKPARSAEDEARGIGRDIANNFDDDQVRGGFLDDMMALLVEQPVKIPFIAAAVRYTNDLNSEAAKEIIARAGRLMQEYLDAGEWREFKFFLRFFACLQGILEGDGVFSVFDQLFDTAADLQAASQEDAVGLELVKIILVTIPYALTSSSGLEQKALDLLENTDIIASASHPLENLANPFPGNGDENIFEYQSIIGLLQKQLVRESTLGWSFACIPRIYNKSDDAVVNKQTLPTVTVPSPVNPGPKPVFPEAFCSLYADLSVESVPTTENIACSLIRDVIVDQINVMDFNRIAVTKFLIDLDLYWAPGTFVGRSVPFDKIKDVEEGRSPWKPEDCAIDAVFSQLLLLPAPEHKLVYYHSVVIEACRFSPGAIAPSLGRAIRYVFKNLEYLDMELAYRFLDWFAHHISNYDFRWKWSEWSEEVGRPNVHPKKAFILSSIDKEIRLSFTKRIRESLPAEYHSLIPDGKEKDIPDFKYNVETTPYAAEGRQILALLRSRAADTELQVPIDAIHSQALAHGVLDPLVSSTDAYMTAICFIGSKSLSHVLSNIERCKERLLAIGAQSDAARRQIIQSVVSYWAYHPGTAVNIVDKLLNYTIVTPESVVQWALGPDALRDGRVLAEWWRYEMVSVTMFKVTNRVRQIVKARVAGARGALGANEVQLLDDTLEKERVGERALFGSIVEAVSGLANGATEGAIIEGEGGEEEGNLVRTWAGRWARVFGRKMAVEEAIVGEAAGVEENKVDVENVE</sequence>
<dbReference type="Gene3D" id="1.25.40.180">
    <property type="match status" value="3"/>
</dbReference>
<dbReference type="PANTHER" id="PTHR12412">
    <property type="entry name" value="CAP BINDING PROTEIN"/>
    <property type="match status" value="1"/>
</dbReference>
<feature type="domain" description="MIF4G-like type 2" evidence="3">
    <location>
        <begin position="531"/>
        <end position="785"/>
    </location>
</feature>
<dbReference type="InterPro" id="IPR016024">
    <property type="entry name" value="ARM-type_fold"/>
</dbReference>
<reference evidence="4" key="1">
    <citation type="journal article" date="2020" name="Stud. Mycol.">
        <title>101 Dothideomycetes genomes: a test case for predicting lifestyles and emergence of pathogens.</title>
        <authorList>
            <person name="Haridas S."/>
            <person name="Albert R."/>
            <person name="Binder M."/>
            <person name="Bloem J."/>
            <person name="Labutti K."/>
            <person name="Salamov A."/>
            <person name="Andreopoulos B."/>
            <person name="Baker S."/>
            <person name="Barry K."/>
            <person name="Bills G."/>
            <person name="Bluhm B."/>
            <person name="Cannon C."/>
            <person name="Castanera R."/>
            <person name="Culley D."/>
            <person name="Daum C."/>
            <person name="Ezra D."/>
            <person name="Gonzalez J."/>
            <person name="Henrissat B."/>
            <person name="Kuo A."/>
            <person name="Liang C."/>
            <person name="Lipzen A."/>
            <person name="Lutzoni F."/>
            <person name="Magnuson J."/>
            <person name="Mondo S."/>
            <person name="Nolan M."/>
            <person name="Ohm R."/>
            <person name="Pangilinan J."/>
            <person name="Park H.-J."/>
            <person name="Ramirez L."/>
            <person name="Alfaro M."/>
            <person name="Sun H."/>
            <person name="Tritt A."/>
            <person name="Yoshinaga Y."/>
            <person name="Zwiers L.-H."/>
            <person name="Turgeon B."/>
            <person name="Goodwin S."/>
            <person name="Spatafora J."/>
            <person name="Crous P."/>
            <person name="Grigoriev I."/>
        </authorList>
    </citation>
    <scope>NUCLEOTIDE SEQUENCE</scope>
    <source>
        <strain evidence="4">CBS 262.69</strain>
    </source>
</reference>
<name>A0A6G1I991_9PEZI</name>
<feature type="compositionally biased region" description="Basic and acidic residues" evidence="1">
    <location>
        <begin position="35"/>
        <end position="45"/>
    </location>
</feature>
<keyword evidence="5" id="KW-1185">Reference proteome</keyword>
<organism evidence="4 5">
    <name type="scientific">Trichodelitschia bisporula</name>
    <dbReference type="NCBI Taxonomy" id="703511"/>
    <lineage>
        <taxon>Eukaryota</taxon>
        <taxon>Fungi</taxon>
        <taxon>Dikarya</taxon>
        <taxon>Ascomycota</taxon>
        <taxon>Pezizomycotina</taxon>
        <taxon>Dothideomycetes</taxon>
        <taxon>Dothideomycetes incertae sedis</taxon>
        <taxon>Phaeotrichales</taxon>
        <taxon>Phaeotrichaceae</taxon>
        <taxon>Trichodelitschia</taxon>
    </lineage>
</organism>
<dbReference type="PANTHER" id="PTHR12412:SF2">
    <property type="entry name" value="NUCLEAR CAP-BINDING PROTEIN SUBUNIT 1"/>
    <property type="match status" value="1"/>
</dbReference>
<evidence type="ECO:0000313" key="4">
    <source>
        <dbReference type="EMBL" id="KAF2404686.1"/>
    </source>
</evidence>
<dbReference type="InterPro" id="IPR015172">
    <property type="entry name" value="MIF4G-like_typ-1"/>
</dbReference>
<dbReference type="InterPro" id="IPR027159">
    <property type="entry name" value="CBP80"/>
</dbReference>
<dbReference type="GO" id="GO:0003729">
    <property type="term" value="F:mRNA binding"/>
    <property type="evidence" value="ECO:0007669"/>
    <property type="project" value="TreeGrafter"/>
</dbReference>
<dbReference type="GO" id="GO:0006406">
    <property type="term" value="P:mRNA export from nucleus"/>
    <property type="evidence" value="ECO:0007669"/>
    <property type="project" value="InterPro"/>
</dbReference>
<accession>A0A6G1I991</accession>
<feature type="region of interest" description="Disordered" evidence="1">
    <location>
        <begin position="1"/>
        <end position="46"/>
    </location>
</feature>
<dbReference type="InterPro" id="IPR015174">
    <property type="entry name" value="MIF4G-like_typ-2"/>
</dbReference>
<dbReference type="OrthoDB" id="10252707at2759"/>
<dbReference type="Proteomes" id="UP000799640">
    <property type="component" value="Unassembled WGS sequence"/>
</dbReference>
<evidence type="ECO:0000259" key="3">
    <source>
        <dbReference type="Pfam" id="PF09090"/>
    </source>
</evidence>
<evidence type="ECO:0000256" key="1">
    <source>
        <dbReference type="SAM" id="MobiDB-lite"/>
    </source>
</evidence>
<proteinExistence type="predicted"/>
<dbReference type="AlphaFoldDB" id="A0A6G1I991"/>
<dbReference type="GO" id="GO:0005634">
    <property type="term" value="C:nucleus"/>
    <property type="evidence" value="ECO:0007669"/>
    <property type="project" value="TreeGrafter"/>
</dbReference>
<dbReference type="Pfam" id="PF09088">
    <property type="entry name" value="MIF4G_like"/>
    <property type="match status" value="1"/>
</dbReference>
<dbReference type="GO" id="GO:0000184">
    <property type="term" value="P:nuclear-transcribed mRNA catabolic process, nonsense-mediated decay"/>
    <property type="evidence" value="ECO:0007669"/>
    <property type="project" value="TreeGrafter"/>
</dbReference>
<dbReference type="GO" id="GO:0000339">
    <property type="term" value="F:RNA cap binding"/>
    <property type="evidence" value="ECO:0007669"/>
    <property type="project" value="InterPro"/>
</dbReference>
<dbReference type="GO" id="GO:0005846">
    <property type="term" value="C:nuclear cap binding complex"/>
    <property type="evidence" value="ECO:0007669"/>
    <property type="project" value="InterPro"/>
</dbReference>
<evidence type="ECO:0000313" key="5">
    <source>
        <dbReference type="Proteomes" id="UP000799640"/>
    </source>
</evidence>